<dbReference type="InterPro" id="IPR014044">
    <property type="entry name" value="CAP_dom"/>
</dbReference>
<dbReference type="SUPFAM" id="SSF55797">
    <property type="entry name" value="PR-1-like"/>
    <property type="match status" value="1"/>
</dbReference>
<dbReference type="InterPro" id="IPR035940">
    <property type="entry name" value="CAP_sf"/>
</dbReference>
<reference evidence="2 3" key="1">
    <citation type="journal article" date="1992" name="Lakartidningen">
        <title>[Penicillin V and not amoxicillin is the first choice preparation in acute otitis].</title>
        <authorList>
            <person name="Kamme C."/>
            <person name="Lundgren K."/>
            <person name="Prellner K."/>
        </authorList>
    </citation>
    <scope>NUCLEOTIDE SEQUENCE [LARGE SCALE GENOMIC DNA]</scope>
    <source>
        <strain evidence="2 3">W1</strain>
    </source>
</reference>
<protein>
    <submittedName>
        <fullName evidence="2">CAP domain-containing protein</fullName>
    </submittedName>
</protein>
<accession>A0A5C8CLL8</accession>
<evidence type="ECO:0000259" key="1">
    <source>
        <dbReference type="Pfam" id="PF00188"/>
    </source>
</evidence>
<dbReference type="Gene3D" id="3.40.33.10">
    <property type="entry name" value="CAP"/>
    <property type="match status" value="1"/>
</dbReference>
<dbReference type="CDD" id="cd05379">
    <property type="entry name" value="CAP_bacterial"/>
    <property type="match status" value="1"/>
</dbReference>
<dbReference type="PANTHER" id="PTHR31157:SF1">
    <property type="entry name" value="SCP DOMAIN-CONTAINING PROTEIN"/>
    <property type="match status" value="1"/>
</dbReference>
<gene>
    <name evidence="2" type="ORF">EPJ80_01815</name>
</gene>
<dbReference type="RefSeq" id="WP_147757659.1">
    <property type="nucleotide sequence ID" value="NZ_SAXT01000001.1"/>
</dbReference>
<evidence type="ECO:0000313" key="3">
    <source>
        <dbReference type="Proteomes" id="UP000325116"/>
    </source>
</evidence>
<evidence type="ECO:0000313" key="2">
    <source>
        <dbReference type="EMBL" id="TXJ13503.1"/>
    </source>
</evidence>
<name>A0A5C8CLL8_9SPIR</name>
<feature type="domain" description="SCP" evidence="1">
    <location>
        <begin position="28"/>
        <end position="146"/>
    </location>
</feature>
<dbReference type="PANTHER" id="PTHR31157">
    <property type="entry name" value="SCP DOMAIN-CONTAINING PROTEIN"/>
    <property type="match status" value="1"/>
</dbReference>
<comment type="caution">
    <text evidence="2">The sequence shown here is derived from an EMBL/GenBank/DDBJ whole genome shotgun (WGS) entry which is preliminary data.</text>
</comment>
<dbReference type="AlphaFoldDB" id="A0A5C8CLL8"/>
<dbReference type="Pfam" id="PF00188">
    <property type="entry name" value="CAP"/>
    <property type="match status" value="1"/>
</dbReference>
<dbReference type="Proteomes" id="UP000325116">
    <property type="component" value="Unassembled WGS sequence"/>
</dbReference>
<proteinExistence type="predicted"/>
<sequence>MKKINLIIIFMFIFSLMLNANVIEDEILRLINLERSKSSLPPIPNNKRLHSIALYHSDNMANNKFFGNTDLDGLDSKGRQIKLYPEMVGTITESFAKLDVIPLTDKNAASSIVKKLLETPDDKKYIMSKDFNAIGIGASKRGIGLYATITYANIIAEEVDFKTEAKFGDDITIKYRILNKAPFTDFKIAVETADKNAKVIGDDGKTYIGVVIYDVKDAGNNVLSRTFKAEYGKGDYKISLLYKGERYQSNIRTITVK</sequence>
<dbReference type="EMBL" id="SAXT01000001">
    <property type="protein sequence ID" value="TXJ13503.1"/>
    <property type="molecule type" value="Genomic_DNA"/>
</dbReference>
<organism evidence="2 3">
    <name type="scientific">Brachyspira aalborgi</name>
    <dbReference type="NCBI Taxonomy" id="29522"/>
    <lineage>
        <taxon>Bacteria</taxon>
        <taxon>Pseudomonadati</taxon>
        <taxon>Spirochaetota</taxon>
        <taxon>Spirochaetia</taxon>
        <taxon>Brachyspirales</taxon>
        <taxon>Brachyspiraceae</taxon>
        <taxon>Brachyspira</taxon>
    </lineage>
</organism>